<evidence type="ECO:0000256" key="1">
    <source>
        <dbReference type="SAM" id="MobiDB-lite"/>
    </source>
</evidence>
<reference evidence="2" key="1">
    <citation type="journal article" date="2023" name="Mol. Phylogenet. Evol.">
        <title>Genome-scale phylogeny and comparative genomics of the fungal order Sordariales.</title>
        <authorList>
            <person name="Hensen N."/>
            <person name="Bonometti L."/>
            <person name="Westerberg I."/>
            <person name="Brannstrom I.O."/>
            <person name="Guillou S."/>
            <person name="Cros-Aarteil S."/>
            <person name="Calhoun S."/>
            <person name="Haridas S."/>
            <person name="Kuo A."/>
            <person name="Mondo S."/>
            <person name="Pangilinan J."/>
            <person name="Riley R."/>
            <person name="LaButti K."/>
            <person name="Andreopoulos B."/>
            <person name="Lipzen A."/>
            <person name="Chen C."/>
            <person name="Yan M."/>
            <person name="Daum C."/>
            <person name="Ng V."/>
            <person name="Clum A."/>
            <person name="Steindorff A."/>
            <person name="Ohm R.A."/>
            <person name="Martin F."/>
            <person name="Silar P."/>
            <person name="Natvig D.O."/>
            <person name="Lalanne C."/>
            <person name="Gautier V."/>
            <person name="Ament-Velasquez S.L."/>
            <person name="Kruys A."/>
            <person name="Hutchinson M.I."/>
            <person name="Powell A.J."/>
            <person name="Barry K."/>
            <person name="Miller A.N."/>
            <person name="Grigoriev I.V."/>
            <person name="Debuchy R."/>
            <person name="Gladieux P."/>
            <person name="Hiltunen Thoren M."/>
            <person name="Johannesson H."/>
        </authorList>
    </citation>
    <scope>NUCLEOTIDE SEQUENCE</scope>
    <source>
        <strain evidence="2">PSN309</strain>
    </source>
</reference>
<comment type="caution">
    <text evidence="2">The sequence shown here is derived from an EMBL/GenBank/DDBJ whole genome shotgun (WGS) entry which is preliminary data.</text>
</comment>
<proteinExistence type="predicted"/>
<evidence type="ECO:0000313" key="2">
    <source>
        <dbReference type="EMBL" id="KAK4192713.1"/>
    </source>
</evidence>
<feature type="compositionally biased region" description="Low complexity" evidence="1">
    <location>
        <begin position="212"/>
        <end position="225"/>
    </location>
</feature>
<feature type="compositionally biased region" description="Basic and acidic residues" evidence="1">
    <location>
        <begin position="192"/>
        <end position="201"/>
    </location>
</feature>
<organism evidence="2 3">
    <name type="scientific">Podospora australis</name>
    <dbReference type="NCBI Taxonomy" id="1536484"/>
    <lineage>
        <taxon>Eukaryota</taxon>
        <taxon>Fungi</taxon>
        <taxon>Dikarya</taxon>
        <taxon>Ascomycota</taxon>
        <taxon>Pezizomycotina</taxon>
        <taxon>Sordariomycetes</taxon>
        <taxon>Sordariomycetidae</taxon>
        <taxon>Sordariales</taxon>
        <taxon>Podosporaceae</taxon>
        <taxon>Podospora</taxon>
    </lineage>
</organism>
<name>A0AAN7AMN2_9PEZI</name>
<feature type="region of interest" description="Disordered" evidence="1">
    <location>
        <begin position="186"/>
        <end position="225"/>
    </location>
</feature>
<sequence>MDSQEKLVNNLTMLKELSSDVEFNGFLDNLLRVANVVKTTQARHNEKASAVIVDLRADGDMEGDDSTDGDATTSSTAYGRAGKRSVSPLTGHRNKRVRTAKSKQTWPAYTNIWRWWESQNKMLEYPHEDVLGMSCNSYGVDEHSSEILWKAGIFQEKISNYNARIHDYCRQIGCRDPLGVEENGVRMVTPEHNSDVASDKVTDDEDHDNDTASDTSDDTNAGSDM</sequence>
<protein>
    <submittedName>
        <fullName evidence="2">Uncharacterized protein</fullName>
    </submittedName>
</protein>
<evidence type="ECO:0000313" key="3">
    <source>
        <dbReference type="Proteomes" id="UP001302126"/>
    </source>
</evidence>
<dbReference type="AlphaFoldDB" id="A0AAN7AMN2"/>
<gene>
    <name evidence="2" type="ORF">QBC35DRAFT_549646</name>
</gene>
<dbReference type="EMBL" id="MU864353">
    <property type="protein sequence ID" value="KAK4192713.1"/>
    <property type="molecule type" value="Genomic_DNA"/>
</dbReference>
<keyword evidence="3" id="KW-1185">Reference proteome</keyword>
<feature type="compositionally biased region" description="Basic residues" evidence="1">
    <location>
        <begin position="92"/>
        <end position="101"/>
    </location>
</feature>
<dbReference type="Proteomes" id="UP001302126">
    <property type="component" value="Unassembled WGS sequence"/>
</dbReference>
<reference evidence="2" key="2">
    <citation type="submission" date="2023-05" db="EMBL/GenBank/DDBJ databases">
        <authorList>
            <consortium name="Lawrence Berkeley National Laboratory"/>
            <person name="Steindorff A."/>
            <person name="Hensen N."/>
            <person name="Bonometti L."/>
            <person name="Westerberg I."/>
            <person name="Brannstrom I.O."/>
            <person name="Guillou S."/>
            <person name="Cros-Aarteil S."/>
            <person name="Calhoun S."/>
            <person name="Haridas S."/>
            <person name="Kuo A."/>
            <person name="Mondo S."/>
            <person name="Pangilinan J."/>
            <person name="Riley R."/>
            <person name="Labutti K."/>
            <person name="Andreopoulos B."/>
            <person name="Lipzen A."/>
            <person name="Chen C."/>
            <person name="Yanf M."/>
            <person name="Daum C."/>
            <person name="Ng V."/>
            <person name="Clum A."/>
            <person name="Ohm R."/>
            <person name="Martin F."/>
            <person name="Silar P."/>
            <person name="Natvig D."/>
            <person name="Lalanne C."/>
            <person name="Gautier V."/>
            <person name="Ament-Velasquez S.L."/>
            <person name="Kruys A."/>
            <person name="Hutchinson M.I."/>
            <person name="Powell A.J."/>
            <person name="Barry K."/>
            <person name="Miller A.N."/>
            <person name="Grigoriev I.V."/>
            <person name="Debuchy R."/>
            <person name="Gladieux P."/>
            <person name="Thoren M.H."/>
            <person name="Johannesson H."/>
        </authorList>
    </citation>
    <scope>NUCLEOTIDE SEQUENCE</scope>
    <source>
        <strain evidence="2">PSN309</strain>
    </source>
</reference>
<feature type="region of interest" description="Disordered" evidence="1">
    <location>
        <begin position="60"/>
        <end position="101"/>
    </location>
</feature>
<accession>A0AAN7AMN2</accession>